<name>A0A9Q7WRQ1_CLODI</name>
<dbReference type="Proteomes" id="UP000189137">
    <property type="component" value="Unassembled WGS sequence"/>
</dbReference>
<protein>
    <submittedName>
        <fullName evidence="2">Uncharacterized protein</fullName>
    </submittedName>
</protein>
<gene>
    <name evidence="1" type="ORF">KRM00_001782</name>
    <name evidence="2" type="ORF">SAMEA3375112_02215</name>
</gene>
<evidence type="ECO:0000313" key="3">
    <source>
        <dbReference type="Proteomes" id="UP000189137"/>
    </source>
</evidence>
<accession>A0A9Q7WRQ1</accession>
<dbReference type="RefSeq" id="WP_016729076.1">
    <property type="nucleotide sequence ID" value="NZ_AP031492.1"/>
</dbReference>
<sequence>MLKKWFGIVKKRQKSESAKEEGEVILKNEKILSEEKLIDEEGVVVNIDNEILTKVEVVNDDNEIEEKIIEEDWLISENTIKLDDKEAIINDKNIELCKKEVQVESEKIGLNKFEGLDQNENYNLEKNVIEEKKVSECLTEEDLEYIKEIKIKRGKSIKAINLYTKEEWVFDTHIQCSKKLKVPLGYIRENLKYGYMDYFGDAINYLSEVLNIDEYCKSEWSYLDNSKSPSEIFNILNNKIFSIRLSNEKRNEILTNDKIEALKMNYRFECIDEEYDEYFKKYKSIIKRGGKKKVELVNKKGDILEIFKSLEECAIYLQKEKNEVIQMLKYGDTKVGRNFIRYSLRSI</sequence>
<reference evidence="2 3" key="1">
    <citation type="submission" date="2017-02" db="EMBL/GenBank/DDBJ databases">
        <authorList>
            <consortium name="Pathogen Informatics"/>
        </authorList>
    </citation>
    <scope>NUCLEOTIDE SEQUENCE [LARGE SCALE GENOMIC DNA]</scope>
    <source>
        <strain evidence="2 3">VRECD0157</strain>
    </source>
</reference>
<comment type="caution">
    <text evidence="2">The sequence shown here is derived from an EMBL/GenBank/DDBJ whole genome shotgun (WGS) entry which is preliminary data.</text>
</comment>
<organism evidence="2 3">
    <name type="scientific">Clostridioides difficile</name>
    <name type="common">Peptoclostridium difficile</name>
    <dbReference type="NCBI Taxonomy" id="1496"/>
    <lineage>
        <taxon>Bacteria</taxon>
        <taxon>Bacillati</taxon>
        <taxon>Bacillota</taxon>
        <taxon>Clostridia</taxon>
        <taxon>Peptostreptococcales</taxon>
        <taxon>Peptostreptococcaceae</taxon>
        <taxon>Clostridioides</taxon>
    </lineage>
</organism>
<dbReference type="Proteomes" id="UP000878956">
    <property type="component" value="Unassembled WGS sequence"/>
</dbReference>
<reference evidence="1" key="2">
    <citation type="journal article" date="2018" name="Genome Biol.">
        <title>SKESA: strategic k-mer extension for scrupulous assemblies.</title>
        <authorList>
            <person name="Souvorov A."/>
            <person name="Agarwala R."/>
            <person name="Lipman D.J."/>
        </authorList>
    </citation>
    <scope>NUCLEOTIDE SEQUENCE</scope>
    <source>
        <strain evidence="1">HN1000</strain>
    </source>
</reference>
<reference evidence="1" key="3">
    <citation type="submission" date="2021-06" db="EMBL/GenBank/DDBJ databases">
        <authorList>
            <consortium name="NCBI Pathogen Detection Project"/>
        </authorList>
    </citation>
    <scope>NUCLEOTIDE SEQUENCE</scope>
    <source>
        <strain evidence="1">HN1000</strain>
    </source>
</reference>
<evidence type="ECO:0000313" key="2">
    <source>
        <dbReference type="EMBL" id="SJS49680.1"/>
    </source>
</evidence>
<proteinExistence type="predicted"/>
<dbReference type="AlphaFoldDB" id="A0A9Q7WRQ1"/>
<evidence type="ECO:0000313" key="1">
    <source>
        <dbReference type="EMBL" id="HBH1542300.1"/>
    </source>
</evidence>
<dbReference type="EMBL" id="DAEPXK010000015">
    <property type="protein sequence ID" value="HBH1542300.1"/>
    <property type="molecule type" value="Genomic_DNA"/>
</dbReference>
<dbReference type="EMBL" id="FUPS01000007">
    <property type="protein sequence ID" value="SJS49680.1"/>
    <property type="molecule type" value="Genomic_DNA"/>
</dbReference>